<dbReference type="InterPro" id="IPR038305">
    <property type="entry name" value="HeLo_sf"/>
</dbReference>
<dbReference type="SMART" id="SM00212">
    <property type="entry name" value="UBCc"/>
    <property type="match status" value="1"/>
</dbReference>
<evidence type="ECO:0000256" key="3">
    <source>
        <dbReference type="SAM" id="SignalP"/>
    </source>
</evidence>
<evidence type="ECO:0000256" key="2">
    <source>
        <dbReference type="SAM" id="MobiDB-lite"/>
    </source>
</evidence>
<evidence type="ECO:0000256" key="1">
    <source>
        <dbReference type="SAM" id="Coils"/>
    </source>
</evidence>
<evidence type="ECO:0000313" key="6">
    <source>
        <dbReference type="Proteomes" id="UP000235672"/>
    </source>
</evidence>
<dbReference type="SUPFAM" id="SSF54495">
    <property type="entry name" value="UBC-like"/>
    <property type="match status" value="1"/>
</dbReference>
<dbReference type="InterPro" id="IPR016135">
    <property type="entry name" value="UBQ-conjugating_enzyme/RWD"/>
</dbReference>
<dbReference type="Pfam" id="PF00179">
    <property type="entry name" value="UQ_con"/>
    <property type="match status" value="1"/>
</dbReference>
<name>A0A2J6Q2T1_9HELO</name>
<feature type="coiled-coil region" evidence="1">
    <location>
        <begin position="179"/>
        <end position="206"/>
    </location>
</feature>
<dbReference type="Gene3D" id="3.10.110.10">
    <property type="entry name" value="Ubiquitin Conjugating Enzyme"/>
    <property type="match status" value="1"/>
</dbReference>
<evidence type="ECO:0000259" key="4">
    <source>
        <dbReference type="PROSITE" id="PS50127"/>
    </source>
</evidence>
<keyword evidence="1" id="KW-0175">Coiled coil</keyword>
<dbReference type="GO" id="GO:0008270">
    <property type="term" value="F:zinc ion binding"/>
    <property type="evidence" value="ECO:0007669"/>
    <property type="project" value="InterPro"/>
</dbReference>
<feature type="domain" description="UBC core" evidence="4">
    <location>
        <begin position="461"/>
        <end position="632"/>
    </location>
</feature>
<proteinExistence type="predicted"/>
<accession>A0A2J6Q2T1</accession>
<dbReference type="PROSITE" id="PS50127">
    <property type="entry name" value="UBC_2"/>
    <property type="match status" value="1"/>
</dbReference>
<dbReference type="InterPro" id="IPR029498">
    <property type="entry name" value="HeLo_dom"/>
</dbReference>
<dbReference type="EMBL" id="KZ613484">
    <property type="protein sequence ID" value="PMD20582.1"/>
    <property type="molecule type" value="Genomic_DNA"/>
</dbReference>
<organism evidence="5 6">
    <name type="scientific">Hyaloscypha hepaticicola</name>
    <dbReference type="NCBI Taxonomy" id="2082293"/>
    <lineage>
        <taxon>Eukaryota</taxon>
        <taxon>Fungi</taxon>
        <taxon>Dikarya</taxon>
        <taxon>Ascomycota</taxon>
        <taxon>Pezizomycotina</taxon>
        <taxon>Leotiomycetes</taxon>
        <taxon>Helotiales</taxon>
        <taxon>Hyaloscyphaceae</taxon>
        <taxon>Hyaloscypha</taxon>
    </lineage>
</organism>
<feature type="signal peptide" evidence="3">
    <location>
        <begin position="1"/>
        <end position="28"/>
    </location>
</feature>
<keyword evidence="3" id="KW-0732">Signal</keyword>
<feature type="region of interest" description="Disordered" evidence="2">
    <location>
        <begin position="303"/>
        <end position="338"/>
    </location>
</feature>
<dbReference type="STRING" id="1745343.A0A2J6Q2T1"/>
<evidence type="ECO:0000313" key="5">
    <source>
        <dbReference type="EMBL" id="PMD20582.1"/>
    </source>
</evidence>
<feature type="chain" id="PRO_5014463553" description="UBC core domain-containing protein" evidence="3">
    <location>
        <begin position="29"/>
        <end position="1073"/>
    </location>
</feature>
<dbReference type="OrthoDB" id="20872at2759"/>
<dbReference type="AlphaFoldDB" id="A0A2J6Q2T1"/>
<dbReference type="InterPro" id="IPR000608">
    <property type="entry name" value="UBC"/>
</dbReference>
<keyword evidence="6" id="KW-1185">Reference proteome</keyword>
<dbReference type="PANTHER" id="PTHR24068">
    <property type="entry name" value="UBIQUITIN-CONJUGATING ENZYME E2"/>
    <property type="match status" value="1"/>
</dbReference>
<dbReference type="GO" id="GO:0000981">
    <property type="term" value="F:DNA-binding transcription factor activity, RNA polymerase II-specific"/>
    <property type="evidence" value="ECO:0007669"/>
    <property type="project" value="InterPro"/>
</dbReference>
<dbReference type="SUPFAM" id="SSF57701">
    <property type="entry name" value="Zn2/Cys6 DNA-binding domain"/>
    <property type="match status" value="1"/>
</dbReference>
<protein>
    <recommendedName>
        <fullName evidence="4">UBC core domain-containing protein</fullName>
    </recommendedName>
</protein>
<dbReference type="Pfam" id="PF14479">
    <property type="entry name" value="HeLo"/>
    <property type="match status" value="1"/>
</dbReference>
<sequence length="1073" mass="119948">MSGAAEGIAGLALSAISVAALFTACIECFDIVVAGKNFSEDYEQLCALFSLQRARFGLWGESVGLVPNPDGRKLRYDKNLDRPDIRPGVERILNNIKSLLDEAGKVDKRYGLSSNVSEGSDVSTSRGLDIFKGSFEKFKARIKKHQKETSAWNVTRWAIHDADKFEGMLNRLKDFVDGLESITKSLGLLQEQHERLRQEIESISDTQSLRLLRDASSRHGSSQQEVSDAASQRLITVAESVIETQNLDLSSHLSTTGESFITVWMVYMFLSSSEVMRVLAGSRSFFHKRSNPSGISRKAIDAGQHVPGAWPGSTKSASKTQEEKTSTLGNRSRGFPKQSTSCEQCLEEHYKCVPTPGGEECSRCVQTKKDCSLADFVAPMDPPIIDSALTSAPRRPSTEGLPQHQRLLSKLLSKASPRKPLSFAAGDAHYGERLASIKNEDQKYWLEHSGKIVGQAHSGSSAAKRMFFELRNIRAGKVPFVSAVPLDDSLAKVLASIEGPPETPYEGGIFFITVQLSETDPYAPPVMRFHTKIYHPNISPQGHICADYKEKWNAVLADGASKIPVSDSNAIWYPPRSGDTRWSLGALLTALCGLLASPDVEDPLVPEIAQKYLENYDGYCKNASLYTKRFATGPRPEYQDLDFSTELATSASGVRLSHMSKCEPESVIDNISLSDSLRPIKEDTFFTTVPIRPLSIPRSTKDARRMWRKFQSSGRLGELVKNWNSQEFSTRNVTKIVNLAREYNWIEFLDVDLVTDLDIVYSLLEKAFPPNADKIIKEMLLSSSPAFYDEAKPICLQYLADWLECGSTEVAVSPLRSGTASYQITIVKGLNRHRKWSFEKSWLEVLDFHKILVQEKCVPFAEFLPWTGEYEHPSQEDSPVVIAALLQYAFAGLFRSYSAELLEHVGIIEFLRPQKTLEPLRVATPSVAATVETVPSSRVVSIRGIYLRSFIPTSLIRGIDAVDASRERSLVFVKFKLHLPFDNSGYMAWAIHSRGLYEQQREYSYISRLMFPNLLEKRGDHQTLLLTFYALAAGKYEERTLKLVFDTSAKTWLVFSTLQLLIRVDNLLRGIPT</sequence>
<gene>
    <name evidence="5" type="ORF">NA56DRAFT_704386</name>
</gene>
<dbReference type="Proteomes" id="UP000235672">
    <property type="component" value="Unassembled WGS sequence"/>
</dbReference>
<dbReference type="InterPro" id="IPR036864">
    <property type="entry name" value="Zn2-C6_fun-type_DNA-bd_sf"/>
</dbReference>
<dbReference type="Gene3D" id="1.20.120.1020">
    <property type="entry name" value="Prion-inhibition and propagation, HeLo domain"/>
    <property type="match status" value="1"/>
</dbReference>
<reference evidence="5 6" key="1">
    <citation type="submission" date="2016-05" db="EMBL/GenBank/DDBJ databases">
        <title>A degradative enzymes factory behind the ericoid mycorrhizal symbiosis.</title>
        <authorList>
            <consortium name="DOE Joint Genome Institute"/>
            <person name="Martino E."/>
            <person name="Morin E."/>
            <person name="Grelet G."/>
            <person name="Kuo A."/>
            <person name="Kohler A."/>
            <person name="Daghino S."/>
            <person name="Barry K."/>
            <person name="Choi C."/>
            <person name="Cichocki N."/>
            <person name="Clum A."/>
            <person name="Copeland A."/>
            <person name="Hainaut M."/>
            <person name="Haridas S."/>
            <person name="Labutti K."/>
            <person name="Lindquist E."/>
            <person name="Lipzen A."/>
            <person name="Khouja H.-R."/>
            <person name="Murat C."/>
            <person name="Ohm R."/>
            <person name="Olson A."/>
            <person name="Spatafora J."/>
            <person name="Veneault-Fourrey C."/>
            <person name="Henrissat B."/>
            <person name="Grigoriev I."/>
            <person name="Martin F."/>
            <person name="Perotto S."/>
        </authorList>
    </citation>
    <scope>NUCLEOTIDE SEQUENCE [LARGE SCALE GENOMIC DNA]</scope>
    <source>
        <strain evidence="5 6">UAMH 7357</strain>
    </source>
</reference>